<feature type="signal peptide" evidence="3">
    <location>
        <begin position="1"/>
        <end position="18"/>
    </location>
</feature>
<keyword evidence="2 3" id="KW-0378">Hydrolase</keyword>
<reference evidence="5 6" key="1">
    <citation type="journal article" date="2019" name="Nat. Ecol. Evol.">
        <title>Megaphylogeny resolves global patterns of mushroom evolution.</title>
        <authorList>
            <person name="Varga T."/>
            <person name="Krizsan K."/>
            <person name="Foldi C."/>
            <person name="Dima B."/>
            <person name="Sanchez-Garcia M."/>
            <person name="Sanchez-Ramirez S."/>
            <person name="Szollosi G.J."/>
            <person name="Szarkandi J.G."/>
            <person name="Papp V."/>
            <person name="Albert L."/>
            <person name="Andreopoulos W."/>
            <person name="Angelini C."/>
            <person name="Antonin V."/>
            <person name="Barry K.W."/>
            <person name="Bougher N.L."/>
            <person name="Buchanan P."/>
            <person name="Buyck B."/>
            <person name="Bense V."/>
            <person name="Catcheside P."/>
            <person name="Chovatia M."/>
            <person name="Cooper J."/>
            <person name="Damon W."/>
            <person name="Desjardin D."/>
            <person name="Finy P."/>
            <person name="Geml J."/>
            <person name="Haridas S."/>
            <person name="Hughes K."/>
            <person name="Justo A."/>
            <person name="Karasinski D."/>
            <person name="Kautmanova I."/>
            <person name="Kiss B."/>
            <person name="Kocsube S."/>
            <person name="Kotiranta H."/>
            <person name="LaButti K.M."/>
            <person name="Lechner B.E."/>
            <person name="Liimatainen K."/>
            <person name="Lipzen A."/>
            <person name="Lukacs Z."/>
            <person name="Mihaltcheva S."/>
            <person name="Morgado L.N."/>
            <person name="Niskanen T."/>
            <person name="Noordeloos M.E."/>
            <person name="Ohm R.A."/>
            <person name="Ortiz-Santana B."/>
            <person name="Ovrebo C."/>
            <person name="Racz N."/>
            <person name="Riley R."/>
            <person name="Savchenko A."/>
            <person name="Shiryaev A."/>
            <person name="Soop K."/>
            <person name="Spirin V."/>
            <person name="Szebenyi C."/>
            <person name="Tomsovsky M."/>
            <person name="Tulloss R.E."/>
            <person name="Uehling J."/>
            <person name="Grigoriev I.V."/>
            <person name="Vagvolgyi C."/>
            <person name="Papp T."/>
            <person name="Martin F.M."/>
            <person name="Miettinen O."/>
            <person name="Hibbett D.S."/>
            <person name="Nagy L.G."/>
        </authorList>
    </citation>
    <scope>NUCLEOTIDE SEQUENCE [LARGE SCALE GENOMIC DNA]</scope>
    <source>
        <strain evidence="5 6">CBS 166.37</strain>
    </source>
</reference>
<protein>
    <recommendedName>
        <fullName evidence="3">Carboxylic ester hydrolase</fullName>
        <ecNumber evidence="3">3.1.1.-</ecNumber>
    </recommendedName>
</protein>
<evidence type="ECO:0000259" key="4">
    <source>
        <dbReference type="Pfam" id="PF00135"/>
    </source>
</evidence>
<dbReference type="InterPro" id="IPR029058">
    <property type="entry name" value="AB_hydrolase_fold"/>
</dbReference>
<feature type="domain" description="Carboxylesterase type B" evidence="4">
    <location>
        <begin position="24"/>
        <end position="333"/>
    </location>
</feature>
<dbReference type="Proteomes" id="UP000308652">
    <property type="component" value="Unassembled WGS sequence"/>
</dbReference>
<evidence type="ECO:0000313" key="6">
    <source>
        <dbReference type="Proteomes" id="UP000308652"/>
    </source>
</evidence>
<gene>
    <name evidence="5" type="ORF">BDQ12DRAFT_595271</name>
</gene>
<dbReference type="GO" id="GO:0052689">
    <property type="term" value="F:carboxylic ester hydrolase activity"/>
    <property type="evidence" value="ECO:0007669"/>
    <property type="project" value="TreeGrafter"/>
</dbReference>
<dbReference type="Gene3D" id="3.40.50.1820">
    <property type="entry name" value="alpha/beta hydrolase"/>
    <property type="match status" value="2"/>
</dbReference>
<feature type="domain" description="Carboxylesterase type B" evidence="4">
    <location>
        <begin position="346"/>
        <end position="459"/>
    </location>
</feature>
<evidence type="ECO:0000256" key="1">
    <source>
        <dbReference type="ARBA" id="ARBA00005964"/>
    </source>
</evidence>
<dbReference type="InterPro" id="IPR019826">
    <property type="entry name" value="Carboxylesterase_B_AS"/>
</dbReference>
<evidence type="ECO:0000256" key="3">
    <source>
        <dbReference type="RuleBase" id="RU361235"/>
    </source>
</evidence>
<comment type="similarity">
    <text evidence="1 3">Belongs to the type-B carboxylesterase/lipase family.</text>
</comment>
<dbReference type="PANTHER" id="PTHR43918">
    <property type="entry name" value="ACETYLCHOLINESTERASE"/>
    <property type="match status" value="1"/>
</dbReference>
<accession>A0A5C3MJE9</accession>
<dbReference type="AlphaFoldDB" id="A0A5C3MJE9"/>
<dbReference type="PROSITE" id="PS00122">
    <property type="entry name" value="CARBOXYLESTERASE_B_1"/>
    <property type="match status" value="1"/>
</dbReference>
<organism evidence="5 6">
    <name type="scientific">Crucibulum laeve</name>
    <dbReference type="NCBI Taxonomy" id="68775"/>
    <lineage>
        <taxon>Eukaryota</taxon>
        <taxon>Fungi</taxon>
        <taxon>Dikarya</taxon>
        <taxon>Basidiomycota</taxon>
        <taxon>Agaricomycotina</taxon>
        <taxon>Agaricomycetes</taxon>
        <taxon>Agaricomycetidae</taxon>
        <taxon>Agaricales</taxon>
        <taxon>Agaricineae</taxon>
        <taxon>Nidulariaceae</taxon>
        <taxon>Crucibulum</taxon>
    </lineage>
</organism>
<dbReference type="Pfam" id="PF00135">
    <property type="entry name" value="COesterase"/>
    <property type="match status" value="2"/>
</dbReference>
<proteinExistence type="inferred from homology"/>
<dbReference type="OrthoDB" id="408631at2759"/>
<feature type="chain" id="PRO_5023156886" description="Carboxylic ester hydrolase" evidence="3">
    <location>
        <begin position="19"/>
        <end position="498"/>
    </location>
</feature>
<name>A0A5C3MJE9_9AGAR</name>
<keyword evidence="3" id="KW-0732">Signal</keyword>
<dbReference type="InterPro" id="IPR050654">
    <property type="entry name" value="AChE-related_enzymes"/>
</dbReference>
<evidence type="ECO:0000313" key="5">
    <source>
        <dbReference type="EMBL" id="TFK45027.1"/>
    </source>
</evidence>
<dbReference type="InterPro" id="IPR002018">
    <property type="entry name" value="CarbesteraseB"/>
</dbReference>
<evidence type="ECO:0000256" key="2">
    <source>
        <dbReference type="ARBA" id="ARBA00022801"/>
    </source>
</evidence>
<sequence length="498" mass="53064">MKLLFTLVTVALIAGVHSQLTGLVVHTQQGDVAGTLPIPTVRQFIGIPYATAKRWEAPQPAPRRNSVFRATSFGDSCVQTLSASNIQFINLVGGDGINVTESENCLSINIWSPSIRRKQGTAVMLWIYGGGFAFGTSNINGYHGQNIVRDNDDVTVVTFNYRLNIFGQPGTPQLASESKSQNFGLLDLDAAVNWVHDNIANFGGDPSRIILFGQSAGSAAADAYTFAHPHDTIVKGIIEQSGTGANATLNPTAWNTVANAVGCASTAAQFSCMQTVPFRTLENAVISTNSAFNLVMDDITVFSDTATRAATGNFLQVPMIGGSTAQEADIFVVVQELVTLGFTIPVVTELGFTCSAGIAAVNRVKVGVPTWRYQYQGIFPDISIRSDLRSFHASEIPLVFGTYNLSSIPATPAEIALSSYIQQAWVSFARDPKQGLLKLGWPVYNPNATTLIQLGNQANQSGFVLGNGELLDSSCQRVDVLQAVAVQLGGLLLPGKGV</sequence>
<dbReference type="EC" id="3.1.1.-" evidence="3"/>
<keyword evidence="6" id="KW-1185">Reference proteome</keyword>
<dbReference type="PANTHER" id="PTHR43918:SF4">
    <property type="entry name" value="CARBOXYLIC ESTER HYDROLASE"/>
    <property type="match status" value="1"/>
</dbReference>
<dbReference type="EMBL" id="ML213590">
    <property type="protein sequence ID" value="TFK45027.1"/>
    <property type="molecule type" value="Genomic_DNA"/>
</dbReference>
<dbReference type="SUPFAM" id="SSF53474">
    <property type="entry name" value="alpha/beta-Hydrolases"/>
    <property type="match status" value="1"/>
</dbReference>
<dbReference type="STRING" id="68775.A0A5C3MJE9"/>